<proteinExistence type="predicted"/>
<sequence length="128" mass="14594">MALLVLSGSILVINGLTNLLHQQLMSVQVEQTKDWQIFCEQMYAELDGASFDKVEGNFLYVTKNAKKLRFGLMGDDFRKTSAQGTGYQPMLFGIKDVKIEQEQGLIKMTILFEKEGGRTFVYRFININ</sequence>
<dbReference type="Pfam" id="PF15980">
    <property type="entry name" value="ComGF"/>
    <property type="match status" value="1"/>
</dbReference>
<evidence type="ECO:0000313" key="2">
    <source>
        <dbReference type="Proteomes" id="UP000663608"/>
    </source>
</evidence>
<dbReference type="EMBL" id="CP070872">
    <property type="protein sequence ID" value="QSE77597.1"/>
    <property type="molecule type" value="Genomic_DNA"/>
</dbReference>
<dbReference type="NCBIfam" id="NF041002">
    <property type="entry name" value="pilin_ComGF"/>
    <property type="match status" value="1"/>
</dbReference>
<reference evidence="1 2" key="1">
    <citation type="submission" date="2021-02" db="EMBL/GenBank/DDBJ databases">
        <title>Complete genome sequence of Lactococcus lactis strain K_LL004.</title>
        <authorList>
            <person name="Kim H.B."/>
        </authorList>
    </citation>
    <scope>NUCLEOTIDE SEQUENCE [LARGE SCALE GENOMIC DNA]</scope>
    <source>
        <strain evidence="1 2">K_LL004</strain>
    </source>
</reference>
<protein>
    <submittedName>
        <fullName evidence="1">Competence protein ComGF</fullName>
    </submittedName>
</protein>
<dbReference type="KEGG" id="lti:JW886_00340"/>
<dbReference type="Proteomes" id="UP000663608">
    <property type="component" value="Chromosome"/>
</dbReference>
<gene>
    <name evidence="1" type="ORF">JW886_00340</name>
</gene>
<keyword evidence="2" id="KW-1185">Reference proteome</keyword>
<dbReference type="PIRSF" id="PIRSF031611">
    <property type="entry name" value="Competence_ComGF"/>
    <property type="match status" value="1"/>
</dbReference>
<accession>A0AA45KHR1</accession>
<evidence type="ECO:0000313" key="1">
    <source>
        <dbReference type="EMBL" id="QSE77597.1"/>
    </source>
</evidence>
<dbReference type="InterPro" id="IPR016977">
    <property type="entry name" value="ComGF"/>
</dbReference>
<name>A0AA45KHR1_9LACT</name>
<organism evidence="1 2">
    <name type="scientific">Lactococcus taiwanensis</name>
    <dbReference type="NCBI Taxonomy" id="1151742"/>
    <lineage>
        <taxon>Bacteria</taxon>
        <taxon>Bacillati</taxon>
        <taxon>Bacillota</taxon>
        <taxon>Bacilli</taxon>
        <taxon>Lactobacillales</taxon>
        <taxon>Streptococcaceae</taxon>
        <taxon>Lactococcus</taxon>
    </lineage>
</organism>
<dbReference type="AlphaFoldDB" id="A0AA45KHR1"/>